<evidence type="ECO:0000313" key="3">
    <source>
        <dbReference type="Proteomes" id="UP001056384"/>
    </source>
</evidence>
<accession>A0A9Q9AMX9</accession>
<evidence type="ECO:0000256" key="1">
    <source>
        <dbReference type="SAM" id="MobiDB-lite"/>
    </source>
</evidence>
<dbReference type="AlphaFoldDB" id="A0A9Q9AMX9"/>
<proteinExistence type="predicted"/>
<name>A0A9Q9AMX9_9PEZI</name>
<protein>
    <submittedName>
        <fullName evidence="2">Uncharacterized protein</fullName>
    </submittedName>
</protein>
<evidence type="ECO:0000313" key="2">
    <source>
        <dbReference type="EMBL" id="USW49375.1"/>
    </source>
</evidence>
<reference evidence="2" key="1">
    <citation type="submission" date="2022-06" db="EMBL/GenBank/DDBJ databases">
        <title>Complete genome sequences of two strains of the flax pathogen Septoria linicola.</title>
        <authorList>
            <person name="Lapalu N."/>
            <person name="Simon A."/>
            <person name="Demenou B."/>
            <person name="Paumier D."/>
            <person name="Guillot M.-P."/>
            <person name="Gout L."/>
            <person name="Valade R."/>
        </authorList>
    </citation>
    <scope>NUCLEOTIDE SEQUENCE</scope>
    <source>
        <strain evidence="2">SE15195</strain>
    </source>
</reference>
<sequence>MSETRRFRTRSRAGSTASSSVVRASLAAEAQDWHDSFLEDPIVVVQVPLSDIPDYVLTNYGDSHPALNAISQPRRNWYVRRVSHTTQDTAHTIAVRMRRSEYAKHFAKDRRTGDYLEEVEAPPEGRDEWVVRRLQFQKVCGSDDVASQGSRSRASSMATRRVEEWFGKSQVWA</sequence>
<feature type="region of interest" description="Disordered" evidence="1">
    <location>
        <begin position="1"/>
        <end position="20"/>
    </location>
</feature>
<keyword evidence="3" id="KW-1185">Reference proteome</keyword>
<organism evidence="2 3">
    <name type="scientific">Septoria linicola</name>
    <dbReference type="NCBI Taxonomy" id="215465"/>
    <lineage>
        <taxon>Eukaryota</taxon>
        <taxon>Fungi</taxon>
        <taxon>Dikarya</taxon>
        <taxon>Ascomycota</taxon>
        <taxon>Pezizomycotina</taxon>
        <taxon>Dothideomycetes</taxon>
        <taxon>Dothideomycetidae</taxon>
        <taxon>Mycosphaerellales</taxon>
        <taxon>Mycosphaerellaceae</taxon>
        <taxon>Septoria</taxon>
    </lineage>
</organism>
<dbReference type="Proteomes" id="UP001056384">
    <property type="component" value="Chromosome 2"/>
</dbReference>
<dbReference type="EMBL" id="CP099419">
    <property type="protein sequence ID" value="USW49375.1"/>
    <property type="molecule type" value="Genomic_DNA"/>
</dbReference>
<gene>
    <name evidence="2" type="ORF">Slin15195_G026940</name>
</gene>